<reference evidence="2" key="1">
    <citation type="submission" date="2020-06" db="EMBL/GenBank/DDBJ databases">
        <authorList>
            <person name="Li T."/>
            <person name="Hu X."/>
            <person name="Zhang T."/>
            <person name="Song X."/>
            <person name="Zhang H."/>
            <person name="Dai N."/>
            <person name="Sheng W."/>
            <person name="Hou X."/>
            <person name="Wei L."/>
        </authorList>
    </citation>
    <scope>NUCLEOTIDE SEQUENCE</scope>
    <source>
        <strain evidence="2">KEN1</strain>
        <tissue evidence="2">Leaf</tissue>
    </source>
</reference>
<evidence type="ECO:0000259" key="1">
    <source>
        <dbReference type="PROSITE" id="PS50878"/>
    </source>
</evidence>
<dbReference type="FunFam" id="3.30.70.270:FF:000003">
    <property type="entry name" value="Transposon Ty3-G Gag-Pol polyprotein"/>
    <property type="match status" value="1"/>
</dbReference>
<dbReference type="FunFam" id="3.30.70.270:FF:000020">
    <property type="entry name" value="Transposon Tf2-6 polyprotein-like Protein"/>
    <property type="match status" value="1"/>
</dbReference>
<protein>
    <submittedName>
        <fullName evidence="2">Transposon Tf2-12 polyprotein</fullName>
    </submittedName>
</protein>
<dbReference type="PANTHER" id="PTHR24559:SF439">
    <property type="entry name" value="RETROTRANSPOSON, UNCLASSIFIED-LIKE PROTEIN"/>
    <property type="match status" value="1"/>
</dbReference>
<gene>
    <name evidence="2" type="ORF">Slati_3452600</name>
</gene>
<accession>A0AAW2UIN4</accession>
<sequence>MRRQTTLAISCGKVLKVKAQTMVFTQVQSDDEDDRKSVASSNYINNSTEEDFAQIYHVTLIEDGEIKEEDAKDAPVELEEGVKAAVDELREVNLGNTEDPRPIYTSASLTQEEEEAYIMLLHEFKDVFAWSYKEMPGLDLKVKYPMWISSIVPVRKKNGQIRTPLRDTRLLSFMDGSSGYNQIRMAPADEELTAFRTPKGIYCYNIMPFGLKNAGATYQRAMQRIFNDMLYKNVECYVDDLVVKSKKREDHLYDLRKVFERLRRYQLKMNPSKCAFGVTSGQFLGFIVSQRGIEIEQVKIDAILKMPKPRNIHELKSLQGKLAYLRRFISNLAGRCQPFSRLMKKVVPFEWVEACDKAFKSIKFYLMKPPVLVAPVHGRPLILYVAAQSAL</sequence>
<dbReference type="AlphaFoldDB" id="A0AAW2UIN4"/>
<dbReference type="InterPro" id="IPR053134">
    <property type="entry name" value="RNA-dir_DNA_polymerase"/>
</dbReference>
<reference evidence="2" key="2">
    <citation type="journal article" date="2024" name="Plant">
        <title>Genomic evolution and insights into agronomic trait innovations of Sesamum species.</title>
        <authorList>
            <person name="Miao H."/>
            <person name="Wang L."/>
            <person name="Qu L."/>
            <person name="Liu H."/>
            <person name="Sun Y."/>
            <person name="Le M."/>
            <person name="Wang Q."/>
            <person name="Wei S."/>
            <person name="Zheng Y."/>
            <person name="Lin W."/>
            <person name="Duan Y."/>
            <person name="Cao H."/>
            <person name="Xiong S."/>
            <person name="Wang X."/>
            <person name="Wei L."/>
            <person name="Li C."/>
            <person name="Ma Q."/>
            <person name="Ju M."/>
            <person name="Zhao R."/>
            <person name="Li G."/>
            <person name="Mu C."/>
            <person name="Tian Q."/>
            <person name="Mei H."/>
            <person name="Zhang T."/>
            <person name="Gao T."/>
            <person name="Zhang H."/>
        </authorList>
    </citation>
    <scope>NUCLEOTIDE SEQUENCE</scope>
    <source>
        <strain evidence="2">KEN1</strain>
    </source>
</reference>
<name>A0AAW2UIN4_9LAMI</name>
<dbReference type="SUPFAM" id="SSF56672">
    <property type="entry name" value="DNA/RNA polymerases"/>
    <property type="match status" value="1"/>
</dbReference>
<feature type="domain" description="Reverse transcriptase" evidence="1">
    <location>
        <begin position="1"/>
        <end position="288"/>
    </location>
</feature>
<dbReference type="Pfam" id="PF00078">
    <property type="entry name" value="RVT_1"/>
    <property type="match status" value="1"/>
</dbReference>
<dbReference type="InterPro" id="IPR043128">
    <property type="entry name" value="Rev_trsase/Diguanyl_cyclase"/>
</dbReference>
<dbReference type="CDD" id="cd01647">
    <property type="entry name" value="RT_LTR"/>
    <property type="match status" value="1"/>
</dbReference>
<dbReference type="PANTHER" id="PTHR24559">
    <property type="entry name" value="TRANSPOSON TY3-I GAG-POL POLYPROTEIN"/>
    <property type="match status" value="1"/>
</dbReference>
<proteinExistence type="predicted"/>
<organism evidence="2">
    <name type="scientific">Sesamum latifolium</name>
    <dbReference type="NCBI Taxonomy" id="2727402"/>
    <lineage>
        <taxon>Eukaryota</taxon>
        <taxon>Viridiplantae</taxon>
        <taxon>Streptophyta</taxon>
        <taxon>Embryophyta</taxon>
        <taxon>Tracheophyta</taxon>
        <taxon>Spermatophyta</taxon>
        <taxon>Magnoliopsida</taxon>
        <taxon>eudicotyledons</taxon>
        <taxon>Gunneridae</taxon>
        <taxon>Pentapetalae</taxon>
        <taxon>asterids</taxon>
        <taxon>lamiids</taxon>
        <taxon>Lamiales</taxon>
        <taxon>Pedaliaceae</taxon>
        <taxon>Sesamum</taxon>
    </lineage>
</organism>
<dbReference type="InterPro" id="IPR043502">
    <property type="entry name" value="DNA/RNA_pol_sf"/>
</dbReference>
<evidence type="ECO:0000313" key="2">
    <source>
        <dbReference type="EMBL" id="KAL0416207.1"/>
    </source>
</evidence>
<dbReference type="EMBL" id="JACGWN010000012">
    <property type="protein sequence ID" value="KAL0416207.1"/>
    <property type="molecule type" value="Genomic_DNA"/>
</dbReference>
<dbReference type="Gene3D" id="3.30.70.270">
    <property type="match status" value="2"/>
</dbReference>
<dbReference type="InterPro" id="IPR000477">
    <property type="entry name" value="RT_dom"/>
</dbReference>
<dbReference type="PROSITE" id="PS50878">
    <property type="entry name" value="RT_POL"/>
    <property type="match status" value="1"/>
</dbReference>
<dbReference type="Gene3D" id="3.10.10.10">
    <property type="entry name" value="HIV Type 1 Reverse Transcriptase, subunit A, domain 1"/>
    <property type="match status" value="1"/>
</dbReference>
<comment type="caution">
    <text evidence="2">The sequence shown here is derived from an EMBL/GenBank/DDBJ whole genome shotgun (WGS) entry which is preliminary data.</text>
</comment>